<dbReference type="AlphaFoldDB" id="A0A916K6D1"/>
<organism evidence="2 3">
    <name type="scientific">Paenibacillus solanacearum</name>
    <dbReference type="NCBI Taxonomy" id="2048548"/>
    <lineage>
        <taxon>Bacteria</taxon>
        <taxon>Bacillati</taxon>
        <taxon>Bacillota</taxon>
        <taxon>Bacilli</taxon>
        <taxon>Bacillales</taxon>
        <taxon>Paenibacillaceae</taxon>
        <taxon>Paenibacillus</taxon>
    </lineage>
</organism>
<dbReference type="PANTHER" id="PTHR37423:SF2">
    <property type="entry name" value="MEMBRANE-BOUND LYTIC MUREIN TRANSGLYCOSYLASE C"/>
    <property type="match status" value="1"/>
</dbReference>
<keyword evidence="2" id="KW-0456">Lyase</keyword>
<feature type="domain" description="Transglycosylase SLT" evidence="1">
    <location>
        <begin position="41"/>
        <end position="154"/>
    </location>
</feature>
<protein>
    <submittedName>
        <fullName evidence="2">Membrane-bound lytic murein transglycosylase C</fullName>
        <ecNumber evidence="2">4.2.2.-</ecNumber>
    </submittedName>
</protein>
<evidence type="ECO:0000259" key="1">
    <source>
        <dbReference type="Pfam" id="PF01464"/>
    </source>
</evidence>
<gene>
    <name evidence="2" type="primary">mltC</name>
    <name evidence="2" type="ORF">PAESOLCIP111_04834</name>
</gene>
<dbReference type="Proteomes" id="UP000693672">
    <property type="component" value="Unassembled WGS sequence"/>
</dbReference>
<dbReference type="CDD" id="cd16896">
    <property type="entry name" value="LT_Slt70-like"/>
    <property type="match status" value="1"/>
</dbReference>
<dbReference type="InterPro" id="IPR008258">
    <property type="entry name" value="Transglycosylase_SLT_dom_1"/>
</dbReference>
<evidence type="ECO:0000313" key="3">
    <source>
        <dbReference type="Proteomes" id="UP000693672"/>
    </source>
</evidence>
<dbReference type="RefSeq" id="WP_218094545.1">
    <property type="nucleotide sequence ID" value="NZ_CAJVAS010000029.1"/>
</dbReference>
<accession>A0A916K6D1</accession>
<dbReference type="PANTHER" id="PTHR37423">
    <property type="entry name" value="SOLUBLE LYTIC MUREIN TRANSGLYCOSYLASE-RELATED"/>
    <property type="match status" value="1"/>
</dbReference>
<keyword evidence="3" id="KW-1185">Reference proteome</keyword>
<name>A0A916K6D1_9BACL</name>
<reference evidence="2" key="1">
    <citation type="submission" date="2021-06" db="EMBL/GenBank/DDBJ databases">
        <authorList>
            <person name="Criscuolo A."/>
        </authorList>
    </citation>
    <scope>NUCLEOTIDE SEQUENCE</scope>
    <source>
        <strain evidence="2">CIP111600</strain>
    </source>
</reference>
<dbReference type="EC" id="4.2.2.-" evidence="2"/>
<evidence type="ECO:0000313" key="2">
    <source>
        <dbReference type="EMBL" id="CAG7644878.1"/>
    </source>
</evidence>
<sequence>MSFWRKKRVFALLLLTFILFLFFSSSMIGRMLYPIQYENEIRASAHKYELDPFLIAAIMRVESNFKTGAESKKGAYGLMQLMPDTSDWIIEKGNFANSFRSQLDNPAVSIELGSWYLNWMHKQFNGNTIAVIAGYNAGHGKVSRWLQEQEWDGTFKNSEMIPYGETRHYVQRVIYYYNKYDQLYKESWNKGE</sequence>
<dbReference type="Pfam" id="PF01464">
    <property type="entry name" value="SLT"/>
    <property type="match status" value="1"/>
</dbReference>
<dbReference type="GO" id="GO:0016829">
    <property type="term" value="F:lyase activity"/>
    <property type="evidence" value="ECO:0007669"/>
    <property type="project" value="UniProtKB-KW"/>
</dbReference>
<comment type="caution">
    <text evidence="2">The sequence shown here is derived from an EMBL/GenBank/DDBJ whole genome shotgun (WGS) entry which is preliminary data.</text>
</comment>
<dbReference type="EMBL" id="CAJVAS010000029">
    <property type="protein sequence ID" value="CAG7644878.1"/>
    <property type="molecule type" value="Genomic_DNA"/>
</dbReference>
<proteinExistence type="predicted"/>